<dbReference type="Pfam" id="PF26317">
    <property type="entry name" value="CntK_N"/>
    <property type="match status" value="1"/>
</dbReference>
<evidence type="ECO:0000313" key="3">
    <source>
        <dbReference type="Proteomes" id="UP000242704"/>
    </source>
</evidence>
<reference evidence="2" key="2">
    <citation type="submission" date="2018-03" db="EMBL/GenBank/DDBJ databases">
        <authorList>
            <person name="Naushad S."/>
        </authorList>
    </citation>
    <scope>NUCLEOTIDE SEQUENCE</scope>
    <source>
        <strain evidence="2">SNUC 505</strain>
    </source>
</reference>
<dbReference type="InterPro" id="IPR058945">
    <property type="entry name" value="CntK"/>
</dbReference>
<dbReference type="EMBL" id="PZBZ01000045">
    <property type="protein sequence ID" value="PTG12823.1"/>
    <property type="molecule type" value="Genomic_DNA"/>
</dbReference>
<sequence length="269" mass="30165">MKDIVHFSKFNPSGNMTVLVDSEHDCTDYVRIANQLMRTSHVCCEQVGFILKPKSGDDLYHLRMSGNEFCGNATLSMLHYLKERQWVEEGQLSLQVSGVTEPTTCVIHGLGDYEATLPPPLSYEWISVHLGDENVDALKIEYASYCHFVVPITIYDERMRQQVEAFVTSEAWPNHFKTVGILLYHVSKRQLYPLIYVPELGSVIWEQSCGSGTGSIGVFEALHEAKGQADVIVHQPGGALRTYVTLKEKIHISIRGNVKTVATGMAYIE</sequence>
<organism evidence="2 3">
    <name type="scientific">Staphylococcus chromogenes</name>
    <name type="common">Staphylococcus hyicus subsp. chromogenes</name>
    <dbReference type="NCBI Taxonomy" id="46126"/>
    <lineage>
        <taxon>Bacteria</taxon>
        <taxon>Bacillati</taxon>
        <taxon>Bacillota</taxon>
        <taxon>Bacilli</taxon>
        <taxon>Bacillales</taxon>
        <taxon>Staphylococcaceae</taxon>
        <taxon>Staphylococcus</taxon>
    </lineage>
</organism>
<reference evidence="2 3" key="1">
    <citation type="journal article" date="2016" name="Front. Microbiol.">
        <title>Comprehensive Phylogenetic Analysis of Bovine Non-aureus Staphylococci Species Based on Whole-Genome Sequencing.</title>
        <authorList>
            <person name="Naushad S."/>
            <person name="Barkema H.W."/>
            <person name="Luby C."/>
            <person name="Condas L.A."/>
            <person name="Nobrega D.B."/>
            <person name="Carson D.A."/>
            <person name="De Buck J."/>
        </authorList>
    </citation>
    <scope>NUCLEOTIDE SEQUENCE [LARGE SCALE GENOMIC DNA]</scope>
    <source>
        <strain evidence="2 3">SNUC 505</strain>
    </source>
</reference>
<gene>
    <name evidence="2" type="primary">cntK</name>
    <name evidence="2" type="ORF">BU653_08560</name>
    <name evidence="1" type="ORF">RCF65_02180</name>
</gene>
<dbReference type="SUPFAM" id="SSF54506">
    <property type="entry name" value="Diaminopimelate epimerase-like"/>
    <property type="match status" value="1"/>
</dbReference>
<dbReference type="Proteomes" id="UP001240157">
    <property type="component" value="Unassembled WGS sequence"/>
</dbReference>
<dbReference type="InterPro" id="IPR058944">
    <property type="entry name" value="CntK-like"/>
</dbReference>
<dbReference type="Proteomes" id="UP000242704">
    <property type="component" value="Unassembled WGS sequence"/>
</dbReference>
<dbReference type="EMBL" id="JAVGJF010000006">
    <property type="protein sequence ID" value="MDQ7174790.1"/>
    <property type="molecule type" value="Genomic_DNA"/>
</dbReference>
<evidence type="ECO:0000313" key="2">
    <source>
        <dbReference type="EMBL" id="PTG12823.1"/>
    </source>
</evidence>
<dbReference type="Gene3D" id="3.10.310.10">
    <property type="entry name" value="Diaminopimelate Epimerase, Chain A, domain 1"/>
    <property type="match status" value="2"/>
</dbReference>
<comment type="caution">
    <text evidence="2">The sequence shown here is derived from an EMBL/GenBank/DDBJ whole genome shotgun (WGS) entry which is preliminary data.</text>
</comment>
<name>A0AAE5T0U8_STACR</name>
<accession>A0AAE5T0U8</accession>
<dbReference type="AlphaFoldDB" id="A0AAE5T0U8"/>
<reference evidence="1 4" key="3">
    <citation type="submission" date="2023-08" db="EMBL/GenBank/DDBJ databases">
        <title>Whole genome sequencing of Staphylococcus chromogenes NNSch 2386.</title>
        <authorList>
            <person name="Kropotov V.S."/>
            <person name="Boriskina E.V."/>
            <person name="Gordinskaya N.A."/>
            <person name="Shkurkina I.S."/>
            <person name="Kryazhev D.V."/>
            <person name="Alekseeva A.E."/>
            <person name="Makhova M.A."/>
        </authorList>
    </citation>
    <scope>NUCLEOTIDE SEQUENCE [LARGE SCALE GENOMIC DNA]</scope>
    <source>
        <strain evidence="1 4">NNSch 2386</strain>
    </source>
</reference>
<evidence type="ECO:0000313" key="4">
    <source>
        <dbReference type="Proteomes" id="UP001240157"/>
    </source>
</evidence>
<proteinExistence type="predicted"/>
<dbReference type="NCBIfam" id="NF033599">
    <property type="entry name" value="His_racem_CntK"/>
    <property type="match status" value="1"/>
</dbReference>
<protein>
    <submittedName>
        <fullName evidence="2">Histidine racemase CntK</fullName>
    </submittedName>
</protein>
<dbReference type="RefSeq" id="WP_105965616.1">
    <property type="nucleotide sequence ID" value="NZ_CP084719.1"/>
</dbReference>
<evidence type="ECO:0000313" key="1">
    <source>
        <dbReference type="EMBL" id="MDQ7174790.1"/>
    </source>
</evidence>